<protein>
    <recommendedName>
        <fullName evidence="1">DUF4283 domain-containing protein</fullName>
    </recommendedName>
</protein>
<dbReference type="InterPro" id="IPR025558">
    <property type="entry name" value="DUF4283"/>
</dbReference>
<dbReference type="AlphaFoldDB" id="A0AAV2FA40"/>
<reference evidence="2 3" key="1">
    <citation type="submission" date="2024-04" db="EMBL/GenBank/DDBJ databases">
        <authorList>
            <person name="Fracassetti M."/>
        </authorList>
    </citation>
    <scope>NUCLEOTIDE SEQUENCE [LARGE SCALE GENOMIC DNA]</scope>
</reference>
<organism evidence="2 3">
    <name type="scientific">Linum trigynum</name>
    <dbReference type="NCBI Taxonomy" id="586398"/>
    <lineage>
        <taxon>Eukaryota</taxon>
        <taxon>Viridiplantae</taxon>
        <taxon>Streptophyta</taxon>
        <taxon>Embryophyta</taxon>
        <taxon>Tracheophyta</taxon>
        <taxon>Spermatophyta</taxon>
        <taxon>Magnoliopsida</taxon>
        <taxon>eudicotyledons</taxon>
        <taxon>Gunneridae</taxon>
        <taxon>Pentapetalae</taxon>
        <taxon>rosids</taxon>
        <taxon>fabids</taxon>
        <taxon>Malpighiales</taxon>
        <taxon>Linaceae</taxon>
        <taxon>Linum</taxon>
    </lineage>
</organism>
<feature type="domain" description="DUF4283" evidence="1">
    <location>
        <begin position="48"/>
        <end position="121"/>
    </location>
</feature>
<dbReference type="Pfam" id="PF14111">
    <property type="entry name" value="DUF4283"/>
    <property type="match status" value="1"/>
</dbReference>
<dbReference type="EMBL" id="OZ034819">
    <property type="protein sequence ID" value="CAL1395134.1"/>
    <property type="molecule type" value="Genomic_DNA"/>
</dbReference>
<evidence type="ECO:0000259" key="1">
    <source>
        <dbReference type="Pfam" id="PF14111"/>
    </source>
</evidence>
<name>A0AAV2FA40_9ROSI</name>
<evidence type="ECO:0000313" key="3">
    <source>
        <dbReference type="Proteomes" id="UP001497516"/>
    </source>
</evidence>
<dbReference type="Proteomes" id="UP001497516">
    <property type="component" value="Chromosome 6"/>
</dbReference>
<accession>A0AAV2FA40</accession>
<evidence type="ECO:0000313" key="2">
    <source>
        <dbReference type="EMBL" id="CAL1395134.1"/>
    </source>
</evidence>
<keyword evidence="3" id="KW-1185">Reference proteome</keyword>
<proteinExistence type="predicted"/>
<gene>
    <name evidence="2" type="ORF">LTRI10_LOCUS35588</name>
</gene>
<sequence length="123" mass="14079">MESSLHTSGRSWADLFGVADENRLVYVEPEIVDGGLRISAELEDEGIAHWQHCLVGQFLSTSPTFVKSNLGRIVFGARKVQLARVSWLGERLLLFQFATEETAHWVFSIGPWHMRNDMCYLRR</sequence>